<dbReference type="GO" id="GO:0016020">
    <property type="term" value="C:membrane"/>
    <property type="evidence" value="ECO:0007669"/>
    <property type="project" value="UniProtKB-SubCell"/>
</dbReference>
<feature type="transmembrane region" description="Helical" evidence="6">
    <location>
        <begin position="309"/>
        <end position="325"/>
    </location>
</feature>
<evidence type="ECO:0008006" key="9">
    <source>
        <dbReference type="Google" id="ProtNLM"/>
    </source>
</evidence>
<keyword evidence="5 6" id="KW-0472">Membrane</keyword>
<evidence type="ECO:0000313" key="8">
    <source>
        <dbReference type="Proteomes" id="UP000734854"/>
    </source>
</evidence>
<protein>
    <recommendedName>
        <fullName evidence="9">Sulfite exporter TauE/SafE family protein</fullName>
    </recommendedName>
</protein>
<keyword evidence="3 6" id="KW-0812">Transmembrane</keyword>
<dbReference type="PANTHER" id="PTHR14255:SF31">
    <property type="entry name" value="SULFITE EXPORTER TAUE_SAFE FAMILY PROTEIN 3-LIKE"/>
    <property type="match status" value="1"/>
</dbReference>
<evidence type="ECO:0000256" key="4">
    <source>
        <dbReference type="ARBA" id="ARBA00022989"/>
    </source>
</evidence>
<keyword evidence="8" id="KW-1185">Reference proteome</keyword>
<evidence type="ECO:0000256" key="1">
    <source>
        <dbReference type="ARBA" id="ARBA00004141"/>
    </source>
</evidence>
<reference evidence="7 8" key="1">
    <citation type="submission" date="2020-08" db="EMBL/GenBank/DDBJ databases">
        <title>Plant Genome Project.</title>
        <authorList>
            <person name="Zhang R.-G."/>
        </authorList>
    </citation>
    <scope>NUCLEOTIDE SEQUENCE [LARGE SCALE GENOMIC DNA]</scope>
    <source>
        <tissue evidence="7">Rhizome</tissue>
    </source>
</reference>
<feature type="transmembrane region" description="Helical" evidence="6">
    <location>
        <begin position="149"/>
        <end position="168"/>
    </location>
</feature>
<dbReference type="Proteomes" id="UP000734854">
    <property type="component" value="Unassembled WGS sequence"/>
</dbReference>
<feature type="transmembrane region" description="Helical" evidence="6">
    <location>
        <begin position="479"/>
        <end position="500"/>
    </location>
</feature>
<keyword evidence="4 6" id="KW-1133">Transmembrane helix</keyword>
<feature type="transmembrane region" description="Helical" evidence="6">
    <location>
        <begin position="114"/>
        <end position="143"/>
    </location>
</feature>
<dbReference type="EMBL" id="JACMSC010000019">
    <property type="protein sequence ID" value="KAG6473345.1"/>
    <property type="molecule type" value="Genomic_DNA"/>
</dbReference>
<dbReference type="GO" id="GO:0031464">
    <property type="term" value="C:Cul4A-RING E3 ubiquitin ligase complex"/>
    <property type="evidence" value="ECO:0007669"/>
    <property type="project" value="TreeGrafter"/>
</dbReference>
<comment type="similarity">
    <text evidence="2">Belongs to the 4-toluene sulfonate uptake permease (TSUP) (TC 2.A.102) family.</text>
</comment>
<dbReference type="PANTHER" id="PTHR14255">
    <property type="entry name" value="CEREBLON"/>
    <property type="match status" value="1"/>
</dbReference>
<evidence type="ECO:0000256" key="5">
    <source>
        <dbReference type="ARBA" id="ARBA00023136"/>
    </source>
</evidence>
<evidence type="ECO:0000256" key="3">
    <source>
        <dbReference type="ARBA" id="ARBA00022692"/>
    </source>
</evidence>
<proteinExistence type="inferred from homology"/>
<name>A0A8J5ESN6_ZINOF</name>
<evidence type="ECO:0000256" key="2">
    <source>
        <dbReference type="ARBA" id="ARBA00009142"/>
    </source>
</evidence>
<dbReference type="AlphaFoldDB" id="A0A8J5ESN6"/>
<comment type="subcellular location">
    <subcellularLocation>
        <location evidence="1">Membrane</location>
        <topology evidence="1">Multi-pass membrane protein</topology>
    </subcellularLocation>
</comment>
<sequence length="520" mass="56525">MPISEITAAVFPSFFKPSSDHLIFPTLHYCAAAMAADLGTRGWCVAVVLFLCLILGPRSISAERLPAGSSANGRVDDSKPLLGRLVHSFSKNGSHAHPWPELELGWRVVLGSAIAFAGSALGSVGGVGGGGIFVPMLTLILGFDLKTSAAISKCMIMGAAGATVYYNLRFQHPTLDMPIVDYDLALLFQPMLLLGISIGIAFNVIFAEWMITTILIILFLGTSTKAFLKGIETWKKESVLLKEADKYMGSSNNLRGESHTLLKQYIYVPELEYQPLPGVPVVNEKPETSSNGGVSCDVPRGKDTYLNEVLLLLIVWIGFLIIHIIKDNTKICSAEYWILTMLQVPIAASLTLHEAICLYRRKRTIASTGKQDMNWRCHHLAFYCFCGIIAGIVGGLLGLGGGFILGPLFIEMGVPPQVASATSNFIMMFSASMSVIQYYLLHRFPVPYSAYLFCVATLAAVAGQHLVRKVVILIGRASLIIFILALTIFVSAIGIGWLGIEDVLLKIARNENMGFESLCR</sequence>
<feature type="transmembrane region" description="Helical" evidence="6">
    <location>
        <begin position="448"/>
        <end position="467"/>
    </location>
</feature>
<feature type="transmembrane region" description="Helical" evidence="6">
    <location>
        <begin position="422"/>
        <end position="441"/>
    </location>
</feature>
<evidence type="ECO:0000313" key="7">
    <source>
        <dbReference type="EMBL" id="KAG6473345.1"/>
    </source>
</evidence>
<feature type="transmembrane region" description="Helical" evidence="6">
    <location>
        <begin position="337"/>
        <end position="359"/>
    </location>
</feature>
<feature type="transmembrane region" description="Helical" evidence="6">
    <location>
        <begin position="380"/>
        <end position="410"/>
    </location>
</feature>
<evidence type="ECO:0000256" key="6">
    <source>
        <dbReference type="SAM" id="Phobius"/>
    </source>
</evidence>
<dbReference type="InterPro" id="IPR002781">
    <property type="entry name" value="TM_pro_TauE-like"/>
</dbReference>
<organism evidence="7 8">
    <name type="scientific">Zingiber officinale</name>
    <name type="common">Ginger</name>
    <name type="synonym">Amomum zingiber</name>
    <dbReference type="NCBI Taxonomy" id="94328"/>
    <lineage>
        <taxon>Eukaryota</taxon>
        <taxon>Viridiplantae</taxon>
        <taxon>Streptophyta</taxon>
        <taxon>Embryophyta</taxon>
        <taxon>Tracheophyta</taxon>
        <taxon>Spermatophyta</taxon>
        <taxon>Magnoliopsida</taxon>
        <taxon>Liliopsida</taxon>
        <taxon>Zingiberales</taxon>
        <taxon>Zingiberaceae</taxon>
        <taxon>Zingiber</taxon>
    </lineage>
</organism>
<accession>A0A8J5ESN6</accession>
<comment type="caution">
    <text evidence="7">The sequence shown here is derived from an EMBL/GenBank/DDBJ whole genome shotgun (WGS) entry which is preliminary data.</text>
</comment>
<gene>
    <name evidence="7" type="ORF">ZIOFF_067260</name>
</gene>
<dbReference type="GO" id="GO:0016567">
    <property type="term" value="P:protein ubiquitination"/>
    <property type="evidence" value="ECO:0007669"/>
    <property type="project" value="TreeGrafter"/>
</dbReference>
<feature type="transmembrane region" description="Helical" evidence="6">
    <location>
        <begin position="180"/>
        <end position="203"/>
    </location>
</feature>
<dbReference type="Pfam" id="PF01925">
    <property type="entry name" value="TauE"/>
    <property type="match status" value="2"/>
</dbReference>
<feature type="transmembrane region" description="Helical" evidence="6">
    <location>
        <begin position="26"/>
        <end position="55"/>
    </location>
</feature>